<protein>
    <submittedName>
        <fullName evidence="1">Toxin higB-1</fullName>
    </submittedName>
</protein>
<organism evidence="1 2">
    <name type="scientific">Cedecea neteri</name>
    <dbReference type="NCBI Taxonomy" id="158822"/>
    <lineage>
        <taxon>Bacteria</taxon>
        <taxon>Pseudomonadati</taxon>
        <taxon>Pseudomonadota</taxon>
        <taxon>Gammaproteobacteria</taxon>
        <taxon>Enterobacterales</taxon>
        <taxon>Enterobacteriaceae</taxon>
        <taxon>Cedecea</taxon>
    </lineage>
</organism>
<dbReference type="PANTHER" id="PTHR40266">
    <property type="entry name" value="TOXIN HIGB-1"/>
    <property type="match status" value="1"/>
</dbReference>
<dbReference type="Proteomes" id="UP000251197">
    <property type="component" value="Unassembled WGS sequence"/>
</dbReference>
<accession>A0A2X3JAV8</accession>
<dbReference type="Gene3D" id="3.30.2310.20">
    <property type="entry name" value="RelE-like"/>
    <property type="match status" value="1"/>
</dbReference>
<dbReference type="InterPro" id="IPR035093">
    <property type="entry name" value="RelE/ParE_toxin_dom_sf"/>
</dbReference>
<evidence type="ECO:0000313" key="1">
    <source>
        <dbReference type="EMBL" id="SQC91985.1"/>
    </source>
</evidence>
<proteinExistence type="predicted"/>
<name>A0A2X3JAV8_9ENTR</name>
<dbReference type="Pfam" id="PF05015">
    <property type="entry name" value="HigB-like_toxin"/>
    <property type="match status" value="1"/>
</dbReference>
<evidence type="ECO:0000313" key="2">
    <source>
        <dbReference type="Proteomes" id="UP000251197"/>
    </source>
</evidence>
<dbReference type="EMBL" id="UAVU01000009">
    <property type="protein sequence ID" value="SQC91985.1"/>
    <property type="molecule type" value="Genomic_DNA"/>
</dbReference>
<gene>
    <name evidence="1" type="primary">higB-1_2</name>
    <name evidence="1" type="ORF">NCTC12120_05167</name>
</gene>
<dbReference type="PANTHER" id="PTHR40266:SF2">
    <property type="entry name" value="TOXIN HIGB-1"/>
    <property type="match status" value="1"/>
</dbReference>
<dbReference type="AlphaFoldDB" id="A0A2X3JAV8"/>
<dbReference type="SUPFAM" id="SSF143011">
    <property type="entry name" value="RelE-like"/>
    <property type="match status" value="1"/>
</dbReference>
<dbReference type="InterPro" id="IPR007711">
    <property type="entry name" value="HigB-1"/>
</dbReference>
<reference evidence="1 2" key="1">
    <citation type="submission" date="2018-06" db="EMBL/GenBank/DDBJ databases">
        <authorList>
            <consortium name="Pathogen Informatics"/>
            <person name="Doyle S."/>
        </authorList>
    </citation>
    <scope>NUCLEOTIDE SEQUENCE [LARGE SCALE GENOMIC DNA]</scope>
    <source>
        <strain evidence="1 2">NCTC12120</strain>
    </source>
</reference>
<sequence length="119" mass="13853">MIGSFKDGQDGELARFYLNGKRSAGIPVMIEKPLRRKLSLIEAASSEKTLFAPPSNNYERLRGNLEGWSSIRVSLQWRLIFRWRDGHAYEIYLDPHKYRYGGGYGYDCCRTYHCKRNAL</sequence>